<evidence type="ECO:0000256" key="2">
    <source>
        <dbReference type="SAM" id="SignalP"/>
    </source>
</evidence>
<dbReference type="PANTHER" id="PTHR36505:SF1">
    <property type="entry name" value="BLR1072 PROTEIN"/>
    <property type="match status" value="1"/>
</dbReference>
<evidence type="ECO:0000256" key="1">
    <source>
        <dbReference type="SAM" id="MobiDB-lite"/>
    </source>
</evidence>
<accession>A0ABV2NKS0</accession>
<dbReference type="PANTHER" id="PTHR36505">
    <property type="entry name" value="BLR1072 PROTEIN"/>
    <property type="match status" value="1"/>
</dbReference>
<gene>
    <name evidence="4" type="ORF">ABIC20_004408</name>
</gene>
<dbReference type="InterPro" id="IPR027275">
    <property type="entry name" value="PRC-brl_dom"/>
</dbReference>
<dbReference type="Gene3D" id="2.30.30.240">
    <property type="entry name" value="PRC-barrel domain"/>
    <property type="match status" value="1"/>
</dbReference>
<proteinExistence type="predicted"/>
<organism evidence="4 5">
    <name type="scientific">Methylobacterium radiotolerans</name>
    <dbReference type="NCBI Taxonomy" id="31998"/>
    <lineage>
        <taxon>Bacteria</taxon>
        <taxon>Pseudomonadati</taxon>
        <taxon>Pseudomonadota</taxon>
        <taxon>Alphaproteobacteria</taxon>
        <taxon>Hyphomicrobiales</taxon>
        <taxon>Methylobacteriaceae</taxon>
        <taxon>Methylobacterium</taxon>
    </lineage>
</organism>
<dbReference type="InterPro" id="IPR011033">
    <property type="entry name" value="PRC_barrel-like_sf"/>
</dbReference>
<evidence type="ECO:0000259" key="3">
    <source>
        <dbReference type="Pfam" id="PF05239"/>
    </source>
</evidence>
<feature type="domain" description="PRC-barrel" evidence="3">
    <location>
        <begin position="46"/>
        <end position="103"/>
    </location>
</feature>
<evidence type="ECO:0000313" key="4">
    <source>
        <dbReference type="EMBL" id="MET3867099.1"/>
    </source>
</evidence>
<feature type="chain" id="PRO_5046947294" description="PRC-barrel domain-containing protein" evidence="2">
    <location>
        <begin position="26"/>
        <end position="212"/>
    </location>
</feature>
<evidence type="ECO:0000313" key="5">
    <source>
        <dbReference type="Proteomes" id="UP001549119"/>
    </source>
</evidence>
<sequence>MRGAPLKIATLAVLLVTGASLPLAAASSAVQSDAPATPFIEGPEPGTIRASEMIGVPVIGMDHVEIGKIEDVLVDGSGQVRAVIIGVGGFLGVGEKYVALPFDQLGWNFSDVPLMDGPSSVVTPKTAPSAEAAAQVGPDTMPGARTTRDTLGAVQNQHSGRVTGATGSVEAQRPSSTTATVLVGDKPWRAEVRLTRAQLQAAPAFRSGKSRP</sequence>
<keyword evidence="5" id="KW-1185">Reference proteome</keyword>
<dbReference type="SUPFAM" id="SSF50346">
    <property type="entry name" value="PRC-barrel domain"/>
    <property type="match status" value="1"/>
</dbReference>
<reference evidence="4 5" key="1">
    <citation type="submission" date="2024-06" db="EMBL/GenBank/DDBJ databases">
        <title>Genomics of switchgrass bacterial isolates.</title>
        <authorList>
            <person name="Shade A."/>
        </authorList>
    </citation>
    <scope>NUCLEOTIDE SEQUENCE [LARGE SCALE GENOMIC DNA]</scope>
    <source>
        <strain evidence="4 5">PvP084</strain>
    </source>
</reference>
<protein>
    <recommendedName>
        <fullName evidence="3">PRC-barrel domain-containing protein</fullName>
    </recommendedName>
</protein>
<feature type="region of interest" description="Disordered" evidence="1">
    <location>
        <begin position="160"/>
        <end position="179"/>
    </location>
</feature>
<dbReference type="RefSeq" id="WP_059408380.1">
    <property type="nucleotide sequence ID" value="NZ_JAZBNP010000002.1"/>
</dbReference>
<feature type="signal peptide" evidence="2">
    <location>
        <begin position="1"/>
        <end position="25"/>
    </location>
</feature>
<dbReference type="Pfam" id="PF05239">
    <property type="entry name" value="PRC"/>
    <property type="match status" value="1"/>
</dbReference>
<dbReference type="Proteomes" id="UP001549119">
    <property type="component" value="Unassembled WGS sequence"/>
</dbReference>
<name>A0ABV2NKS0_9HYPH</name>
<comment type="caution">
    <text evidence="4">The sequence shown here is derived from an EMBL/GenBank/DDBJ whole genome shotgun (WGS) entry which is preliminary data.</text>
</comment>
<keyword evidence="2" id="KW-0732">Signal</keyword>
<dbReference type="EMBL" id="JBEPNW010000002">
    <property type="protein sequence ID" value="MET3867099.1"/>
    <property type="molecule type" value="Genomic_DNA"/>
</dbReference>